<organism evidence="1 2">
    <name type="scientific">Meloidogyne enterolobii</name>
    <name type="common">Root-knot nematode worm</name>
    <name type="synonym">Meloidogyne mayaguensis</name>
    <dbReference type="NCBI Taxonomy" id="390850"/>
    <lineage>
        <taxon>Eukaryota</taxon>
        <taxon>Metazoa</taxon>
        <taxon>Ecdysozoa</taxon>
        <taxon>Nematoda</taxon>
        <taxon>Chromadorea</taxon>
        <taxon>Rhabditida</taxon>
        <taxon>Tylenchina</taxon>
        <taxon>Tylenchomorpha</taxon>
        <taxon>Tylenchoidea</taxon>
        <taxon>Meloidogynidae</taxon>
        <taxon>Meloidogyninae</taxon>
        <taxon>Meloidogyne</taxon>
    </lineage>
</organism>
<gene>
    <name evidence="1" type="ORF">MENTE1834_LOCUS35154</name>
</gene>
<sequence>MAIVELIEEVKNEREKLKEMNDDEFKKRWEKYIIDEENCKHDKELKEKLKEAKNEQEKLFEKKSVKLKTENTKKLAEKLQNIQNEGRKVWEEKLKIMKIEHTKLFEQRINIEKRRKILLEKYNDFIIELKETW</sequence>
<proteinExistence type="predicted"/>
<name>A0ACB1A7W6_MELEN</name>
<dbReference type="Proteomes" id="UP001497535">
    <property type="component" value="Unassembled WGS sequence"/>
</dbReference>
<protein>
    <submittedName>
        <fullName evidence="1">Uncharacterized protein</fullName>
    </submittedName>
</protein>
<reference evidence="1" key="1">
    <citation type="submission" date="2023-11" db="EMBL/GenBank/DDBJ databases">
        <authorList>
            <person name="Poullet M."/>
        </authorList>
    </citation>
    <scope>NUCLEOTIDE SEQUENCE</scope>
    <source>
        <strain evidence="1">E1834</strain>
    </source>
</reference>
<evidence type="ECO:0000313" key="2">
    <source>
        <dbReference type="Proteomes" id="UP001497535"/>
    </source>
</evidence>
<keyword evidence="2" id="KW-1185">Reference proteome</keyword>
<evidence type="ECO:0000313" key="1">
    <source>
        <dbReference type="EMBL" id="CAK5087552.1"/>
    </source>
</evidence>
<accession>A0ACB1A7W6</accession>
<dbReference type="EMBL" id="CAVMJV010000066">
    <property type="protein sequence ID" value="CAK5087552.1"/>
    <property type="molecule type" value="Genomic_DNA"/>
</dbReference>
<comment type="caution">
    <text evidence="1">The sequence shown here is derived from an EMBL/GenBank/DDBJ whole genome shotgun (WGS) entry which is preliminary data.</text>
</comment>